<evidence type="ECO:0000259" key="3">
    <source>
        <dbReference type="Pfam" id="PF00884"/>
    </source>
</evidence>
<dbReference type="CDD" id="cd16027">
    <property type="entry name" value="SGSH"/>
    <property type="match status" value="1"/>
</dbReference>
<dbReference type="AlphaFoldDB" id="A0A2Z2NJF4"/>
<name>A0A2Z2NJF4_9GAMM</name>
<dbReference type="InterPro" id="IPR050738">
    <property type="entry name" value="Sulfatase"/>
</dbReference>
<dbReference type="KEGG" id="gai:IMCC3135_05985"/>
<organism evidence="4 5">
    <name type="scientific">Granulosicoccus antarcticus IMCC3135</name>
    <dbReference type="NCBI Taxonomy" id="1192854"/>
    <lineage>
        <taxon>Bacteria</taxon>
        <taxon>Pseudomonadati</taxon>
        <taxon>Pseudomonadota</taxon>
        <taxon>Gammaproteobacteria</taxon>
        <taxon>Chromatiales</taxon>
        <taxon>Granulosicoccaceae</taxon>
        <taxon>Granulosicoccus</taxon>
    </lineage>
</organism>
<reference evidence="4 5" key="1">
    <citation type="submission" date="2016-12" db="EMBL/GenBank/DDBJ databases">
        <authorList>
            <person name="Song W.-J."/>
            <person name="Kurnit D.M."/>
        </authorList>
    </citation>
    <scope>NUCLEOTIDE SEQUENCE [LARGE SCALE GENOMIC DNA]</scope>
    <source>
        <strain evidence="4 5">IMCC3135</strain>
    </source>
</reference>
<evidence type="ECO:0000313" key="4">
    <source>
        <dbReference type="EMBL" id="ASJ71309.1"/>
    </source>
</evidence>
<evidence type="ECO:0000313" key="5">
    <source>
        <dbReference type="Proteomes" id="UP000250079"/>
    </source>
</evidence>
<keyword evidence="5" id="KW-1185">Reference proteome</keyword>
<proteinExistence type="inferred from homology"/>
<dbReference type="Proteomes" id="UP000250079">
    <property type="component" value="Chromosome"/>
</dbReference>
<comment type="similarity">
    <text evidence="1">Belongs to the sulfatase family.</text>
</comment>
<protein>
    <submittedName>
        <fullName evidence="4">Arylsulfatase</fullName>
        <ecNumber evidence="4">3.1.6.1</ecNumber>
    </submittedName>
</protein>
<dbReference type="PANTHER" id="PTHR42693:SF53">
    <property type="entry name" value="ENDO-4-O-SULFATASE"/>
    <property type="match status" value="1"/>
</dbReference>
<dbReference type="EMBL" id="CP018632">
    <property type="protein sequence ID" value="ASJ71309.1"/>
    <property type="molecule type" value="Genomic_DNA"/>
</dbReference>
<dbReference type="Gene3D" id="3.40.720.10">
    <property type="entry name" value="Alkaline Phosphatase, subunit A"/>
    <property type="match status" value="1"/>
</dbReference>
<dbReference type="EC" id="3.1.6.1" evidence="4"/>
<dbReference type="SUPFAM" id="SSF53649">
    <property type="entry name" value="Alkaline phosphatase-like"/>
    <property type="match status" value="1"/>
</dbReference>
<accession>A0A2Z2NJF4</accession>
<gene>
    <name evidence="4" type="ORF">IMCC3135_05985</name>
</gene>
<dbReference type="PANTHER" id="PTHR42693">
    <property type="entry name" value="ARYLSULFATASE FAMILY MEMBER"/>
    <property type="match status" value="1"/>
</dbReference>
<dbReference type="Pfam" id="PF00884">
    <property type="entry name" value="Sulfatase"/>
    <property type="match status" value="1"/>
</dbReference>
<keyword evidence="2 4" id="KW-0378">Hydrolase</keyword>
<evidence type="ECO:0000256" key="1">
    <source>
        <dbReference type="ARBA" id="ARBA00008779"/>
    </source>
</evidence>
<evidence type="ECO:0000256" key="2">
    <source>
        <dbReference type="ARBA" id="ARBA00022801"/>
    </source>
</evidence>
<dbReference type="GO" id="GO:0004065">
    <property type="term" value="F:arylsulfatase activity"/>
    <property type="evidence" value="ECO:0007669"/>
    <property type="project" value="UniProtKB-EC"/>
</dbReference>
<dbReference type="InterPro" id="IPR017850">
    <property type="entry name" value="Alkaline_phosphatase_core_sf"/>
</dbReference>
<feature type="domain" description="Sulfatase N-terminal" evidence="3">
    <location>
        <begin position="9"/>
        <end position="326"/>
    </location>
</feature>
<dbReference type="InterPro" id="IPR000917">
    <property type="entry name" value="Sulfatase_N"/>
</dbReference>
<sequence>MQKPDRKRPNIILIVSDDHGREALGCYGNAVVQTPNLDALANKGVVFDTAFCTTASCASSRSVILTGLHNHTNRTFGHTHSPHNFSLAAGITTLPVYLKQAGYRTGRIGKQHYRPVEQFPFDWDPNESTKSVASYDDASEHTHDDDEEFRRLRDDIWKADRCQPFVSADTEEPFFLYYASYNPHREKLRLDHPLKPDDFGNPPENFPDDEEVFFDPDTIVVPEYLEDTAGTRAEIAEYYQSIHRLDRGVGRLIHHLEACGQMDNTVILYISDNGGAFPVAKTTLYEPGMRLPFILYSPLHTAAAGTRNKALVNWADIVPTILDFAGATLPEDPRMLGSSIIPTLNDSDAYHWREELFAAHSFHQITNYYPMRVIRTQQYKFIYNIAWQITFPTAADLWSSASWQSARRAGTTIGHREMEHYLNRPKFELYDLEEDPDELVNLAALPDRAELVEHFCARIRHYQSLTDDPWLHKWEYE</sequence>